<dbReference type="PANTHER" id="PTHR43877">
    <property type="entry name" value="AMINOALKYLPHOSPHONATE N-ACETYLTRANSFERASE-RELATED-RELATED"/>
    <property type="match status" value="1"/>
</dbReference>
<feature type="region of interest" description="Disordered" evidence="3">
    <location>
        <begin position="209"/>
        <end position="228"/>
    </location>
</feature>
<dbReference type="InterPro" id="IPR016181">
    <property type="entry name" value="Acyl_CoA_acyltransferase"/>
</dbReference>
<dbReference type="Proteomes" id="UP000322499">
    <property type="component" value="Unassembled WGS sequence"/>
</dbReference>
<dbReference type="GO" id="GO:0016747">
    <property type="term" value="F:acyltransferase activity, transferring groups other than amino-acyl groups"/>
    <property type="evidence" value="ECO:0007669"/>
    <property type="project" value="InterPro"/>
</dbReference>
<dbReference type="Gene3D" id="3.40.630.30">
    <property type="match status" value="1"/>
</dbReference>
<dbReference type="PROSITE" id="PS51186">
    <property type="entry name" value="GNAT"/>
    <property type="match status" value="1"/>
</dbReference>
<dbReference type="Gene3D" id="3.40.50.11190">
    <property type="match status" value="1"/>
</dbReference>
<evidence type="ECO:0000256" key="2">
    <source>
        <dbReference type="ARBA" id="ARBA00023315"/>
    </source>
</evidence>
<feature type="domain" description="N-acetyltransferase" evidence="4">
    <location>
        <begin position="348"/>
        <end position="498"/>
    </location>
</feature>
<keyword evidence="2" id="KW-0012">Acyltransferase</keyword>
<sequence>MTDRPLALLRCDAVPAGGVGHLVRCLAVAEAAVAAGWRPALVGDFRAPLAEELVARSGLEVLGGAEAPLDRLAGRTGARVVHVDHYATTAPAPGDPGSGAPVVSAVQDGRHGRRPAHVVLDASSTGDVSAAVVQPARVRLTGPGQALVRAAVSAAAGRRRADGAAQDRVLVTAGGTDAAGIVAALTEIVAGAVAAAGLPAEVLVLDPAAGTGPSPAGPPGVRRRPPGPDLVELAADSCLVVTAGGTTTSELAVIGVPMAVVQAVGNQEETYRRLVGAGAALGLGQAADLRRDHDRLVGELAEVLRDRDRREGLAAAAAGQIDGRGAERLVRAWERVASGAVQPAEQGWSVVAAGPADSDLLLAWRNDAETRAQSLDRRPVAADAHARWLAGVLGDPDRLLLVVRRGGSAMGTVRFDRLADDRWEASITVAPEARGAGVGRTVLGCGEEFLAARLPAAVHLTARVRAGNAASRRLFAGCGYRPAPAAPSDVLALGKRLEP</sequence>
<dbReference type="Pfam" id="PF13302">
    <property type="entry name" value="Acetyltransf_3"/>
    <property type="match status" value="1"/>
</dbReference>
<organism evidence="5 6">
    <name type="scientific">Blastococcus xanthinilyticus</name>
    <dbReference type="NCBI Taxonomy" id="1564164"/>
    <lineage>
        <taxon>Bacteria</taxon>
        <taxon>Bacillati</taxon>
        <taxon>Actinomycetota</taxon>
        <taxon>Actinomycetes</taxon>
        <taxon>Geodermatophilales</taxon>
        <taxon>Geodermatophilaceae</taxon>
        <taxon>Blastococcus</taxon>
    </lineage>
</organism>
<name>A0A5S5D1G7_9ACTN</name>
<dbReference type="InterPro" id="IPR050832">
    <property type="entry name" value="Bact_Acetyltransf"/>
</dbReference>
<evidence type="ECO:0000313" key="5">
    <source>
        <dbReference type="EMBL" id="TYP89851.1"/>
    </source>
</evidence>
<evidence type="ECO:0000256" key="1">
    <source>
        <dbReference type="ARBA" id="ARBA00022679"/>
    </source>
</evidence>
<dbReference type="InterPro" id="IPR000182">
    <property type="entry name" value="GNAT_dom"/>
</dbReference>
<evidence type="ECO:0000259" key="4">
    <source>
        <dbReference type="PROSITE" id="PS51186"/>
    </source>
</evidence>
<dbReference type="SUPFAM" id="SSF53756">
    <property type="entry name" value="UDP-Glycosyltransferase/glycogen phosphorylase"/>
    <property type="match status" value="1"/>
</dbReference>
<protein>
    <submittedName>
        <fullName evidence="5">Spore coat polysaccharide biosynthesis predicted glycosyltransferase SpsG</fullName>
    </submittedName>
</protein>
<proteinExistence type="predicted"/>
<accession>A0A5S5D1G7</accession>
<evidence type="ECO:0000313" key="6">
    <source>
        <dbReference type="Proteomes" id="UP000322499"/>
    </source>
</evidence>
<dbReference type="Gene3D" id="3.40.50.2000">
    <property type="entry name" value="Glycogen Phosphorylase B"/>
    <property type="match status" value="1"/>
</dbReference>
<reference evidence="5 6" key="1">
    <citation type="submission" date="2019-07" db="EMBL/GenBank/DDBJ databases">
        <title>Genomic Encyclopedia of Archaeal and Bacterial Type Strains, Phase II (KMG-II): from individual species to whole genera.</title>
        <authorList>
            <person name="Goeker M."/>
        </authorList>
    </citation>
    <scope>NUCLEOTIDE SEQUENCE [LARGE SCALE GENOMIC DNA]</scope>
    <source>
        <strain evidence="5 6">DSM 46842</strain>
    </source>
</reference>
<dbReference type="AlphaFoldDB" id="A0A5S5D1G7"/>
<dbReference type="RefSeq" id="WP_166531908.1">
    <property type="nucleotide sequence ID" value="NZ_VNHW01000002.1"/>
</dbReference>
<keyword evidence="1 5" id="KW-0808">Transferase</keyword>
<dbReference type="EMBL" id="VNHW01000002">
    <property type="protein sequence ID" value="TYP89851.1"/>
    <property type="molecule type" value="Genomic_DNA"/>
</dbReference>
<dbReference type="SUPFAM" id="SSF55729">
    <property type="entry name" value="Acyl-CoA N-acyltransferases (Nat)"/>
    <property type="match status" value="1"/>
</dbReference>
<comment type="caution">
    <text evidence="5">The sequence shown here is derived from an EMBL/GenBank/DDBJ whole genome shotgun (WGS) entry which is preliminary data.</text>
</comment>
<gene>
    <name evidence="5" type="ORF">BD833_102328</name>
</gene>
<evidence type="ECO:0000256" key="3">
    <source>
        <dbReference type="SAM" id="MobiDB-lite"/>
    </source>
</evidence>
<keyword evidence="6" id="KW-1185">Reference proteome</keyword>